<feature type="region of interest" description="Disordered" evidence="10">
    <location>
        <begin position="197"/>
        <end position="217"/>
    </location>
</feature>
<keyword evidence="9" id="KW-0539">Nucleus</keyword>
<comment type="caution">
    <text evidence="12">The sequence shown here is derived from an EMBL/GenBank/DDBJ whole genome shotgun (WGS) entry which is preliminary data.</text>
</comment>
<dbReference type="STRING" id="264951.A0A443I4T8"/>
<feature type="compositionally biased region" description="Low complexity" evidence="10">
    <location>
        <begin position="1"/>
        <end position="31"/>
    </location>
</feature>
<dbReference type="EMBL" id="RCNU01000001">
    <property type="protein sequence ID" value="RWQ99041.1"/>
    <property type="molecule type" value="Genomic_DNA"/>
</dbReference>
<keyword evidence="8" id="KW-0963">Cytoplasm</keyword>
<proteinExistence type="inferred from homology"/>
<feature type="region of interest" description="Disordered" evidence="10">
    <location>
        <begin position="141"/>
        <end position="174"/>
    </location>
</feature>
<evidence type="ECO:0000313" key="13">
    <source>
        <dbReference type="Proteomes" id="UP000283841"/>
    </source>
</evidence>
<evidence type="ECO:0000256" key="10">
    <source>
        <dbReference type="SAM" id="MobiDB-lite"/>
    </source>
</evidence>
<feature type="region of interest" description="Disordered" evidence="10">
    <location>
        <begin position="1"/>
        <end position="93"/>
    </location>
</feature>
<comment type="function">
    <text evidence="1">The complex LTO1:YAE1 may function as a target specific adapter that probably recruits apo-RPLI1 to the cytosolic iron-sulfur protein assembly (CIA) complex machinery. May be required for biogenesis of the large ribosomal subunit and initiation of translation.</text>
</comment>
<evidence type="ECO:0000256" key="8">
    <source>
        <dbReference type="ARBA" id="ARBA00022490"/>
    </source>
</evidence>
<dbReference type="AlphaFoldDB" id="A0A443I4T8"/>
<dbReference type="Pfam" id="PF09811">
    <property type="entry name" value="Yae1_N"/>
    <property type="match status" value="1"/>
</dbReference>
<feature type="compositionally biased region" description="Basic and acidic residues" evidence="10">
    <location>
        <begin position="201"/>
        <end position="217"/>
    </location>
</feature>
<comment type="similarity">
    <text evidence="4">Belongs to the YAE1 family.</text>
</comment>
<evidence type="ECO:0000256" key="7">
    <source>
        <dbReference type="ARBA" id="ARBA00018400"/>
    </source>
</evidence>
<sequence>MPASPSSSTHSPTDGDSAPPSPTTTMTSAQSDAETATQEHIVPDNSLDDIFGSSPPGESHGSDARQQNNTTESTTAAEPSDLPSLRRQHVTAGYRDGVSAAKGQFVQDGFDAGFPVGAQLGMRVGTVLGILEGVLRGLETRASSSGPVKKPARSSAGKQVSEESEEEKEARKKKIEQAKRIYMTAVKELSVQAVFGGLQADEGREGGEKEKPETRLAKKGDSVVSKWEKRVMVPNWEENLESLEMEEEEVRGEQS</sequence>
<dbReference type="VEuPathDB" id="FungiDB:C8Q69DRAFT_502585"/>
<dbReference type="PANTHER" id="PTHR18829">
    <property type="entry name" value="PROTEIN YAE1 HOMOLOG"/>
    <property type="match status" value="1"/>
</dbReference>
<name>A0A443I4T8_BYSSP</name>
<protein>
    <recommendedName>
        <fullName evidence="7">Protein YAE1</fullName>
    </recommendedName>
    <alternativeName>
        <fullName evidence="6">Protein yae1</fullName>
    </alternativeName>
</protein>
<dbReference type="PANTHER" id="PTHR18829:SF0">
    <property type="entry name" value="PROTEIN YAE1 HOMOLOG"/>
    <property type="match status" value="1"/>
</dbReference>
<dbReference type="RefSeq" id="XP_028488686.1">
    <property type="nucleotide sequence ID" value="XM_028632407.1"/>
</dbReference>
<evidence type="ECO:0000313" key="12">
    <source>
        <dbReference type="EMBL" id="RWQ99041.1"/>
    </source>
</evidence>
<comment type="subunit">
    <text evidence="5">May form a complex with LTO1.</text>
</comment>
<dbReference type="InterPro" id="IPR038881">
    <property type="entry name" value="Yae1-like"/>
</dbReference>
<feature type="domain" description="Essential protein Yae1 N-terminal" evidence="11">
    <location>
        <begin position="93"/>
        <end position="131"/>
    </location>
</feature>
<feature type="compositionally biased region" description="Polar residues" evidence="10">
    <location>
        <begin position="64"/>
        <end position="77"/>
    </location>
</feature>
<dbReference type="GeneID" id="39601684"/>
<dbReference type="Proteomes" id="UP000283841">
    <property type="component" value="Unassembled WGS sequence"/>
</dbReference>
<evidence type="ECO:0000256" key="9">
    <source>
        <dbReference type="ARBA" id="ARBA00023242"/>
    </source>
</evidence>
<evidence type="ECO:0000256" key="6">
    <source>
        <dbReference type="ARBA" id="ARBA00017286"/>
    </source>
</evidence>
<evidence type="ECO:0000256" key="4">
    <source>
        <dbReference type="ARBA" id="ARBA00007096"/>
    </source>
</evidence>
<evidence type="ECO:0000256" key="5">
    <source>
        <dbReference type="ARBA" id="ARBA00011427"/>
    </source>
</evidence>
<dbReference type="GO" id="GO:0005737">
    <property type="term" value="C:cytoplasm"/>
    <property type="evidence" value="ECO:0007669"/>
    <property type="project" value="UniProtKB-SubCell"/>
</dbReference>
<dbReference type="InterPro" id="IPR019191">
    <property type="entry name" value="Essential_protein_Yae1_N"/>
</dbReference>
<gene>
    <name evidence="12" type="ORF">C8Q69DRAFT_502585</name>
</gene>
<organism evidence="12 13">
    <name type="scientific">Byssochlamys spectabilis</name>
    <name type="common">Paecilomyces variotii</name>
    <dbReference type="NCBI Taxonomy" id="264951"/>
    <lineage>
        <taxon>Eukaryota</taxon>
        <taxon>Fungi</taxon>
        <taxon>Dikarya</taxon>
        <taxon>Ascomycota</taxon>
        <taxon>Pezizomycotina</taxon>
        <taxon>Eurotiomycetes</taxon>
        <taxon>Eurotiomycetidae</taxon>
        <taxon>Eurotiales</taxon>
        <taxon>Thermoascaceae</taxon>
        <taxon>Paecilomyces</taxon>
    </lineage>
</organism>
<evidence type="ECO:0000259" key="11">
    <source>
        <dbReference type="Pfam" id="PF09811"/>
    </source>
</evidence>
<evidence type="ECO:0000256" key="2">
    <source>
        <dbReference type="ARBA" id="ARBA00004123"/>
    </source>
</evidence>
<reference evidence="12 13" key="1">
    <citation type="journal article" date="2018" name="Front. Microbiol.">
        <title>Genomic and genetic insights into a cosmopolitan fungus, Paecilomyces variotii (Eurotiales).</title>
        <authorList>
            <person name="Urquhart A.S."/>
            <person name="Mondo S.J."/>
            <person name="Makela M.R."/>
            <person name="Hane J.K."/>
            <person name="Wiebenga A."/>
            <person name="He G."/>
            <person name="Mihaltcheva S."/>
            <person name="Pangilinan J."/>
            <person name="Lipzen A."/>
            <person name="Barry K."/>
            <person name="de Vries R.P."/>
            <person name="Grigoriev I.V."/>
            <person name="Idnurm A."/>
        </authorList>
    </citation>
    <scope>NUCLEOTIDE SEQUENCE [LARGE SCALE GENOMIC DNA]</scope>
    <source>
        <strain evidence="12 13">CBS 101075</strain>
    </source>
</reference>
<evidence type="ECO:0000256" key="1">
    <source>
        <dbReference type="ARBA" id="ARBA00003836"/>
    </source>
</evidence>
<dbReference type="GO" id="GO:0005634">
    <property type="term" value="C:nucleus"/>
    <property type="evidence" value="ECO:0007669"/>
    <property type="project" value="UniProtKB-SubCell"/>
</dbReference>
<accession>A0A443I4T8</accession>
<keyword evidence="13" id="KW-1185">Reference proteome</keyword>
<evidence type="ECO:0000256" key="3">
    <source>
        <dbReference type="ARBA" id="ARBA00004496"/>
    </source>
</evidence>
<comment type="subcellular location">
    <subcellularLocation>
        <location evidence="3">Cytoplasm</location>
    </subcellularLocation>
    <subcellularLocation>
        <location evidence="2">Nucleus</location>
    </subcellularLocation>
</comment>